<sequence>MEQVGDEYDDDFEMTDEEFDRRMEAAEPVRLVPGPREVRIEAKFLASGWGGTPYPHATQIAVHEPQLEVTLIPQR</sequence>
<proteinExistence type="predicted"/>
<dbReference type="EMBL" id="BACI01000002">
    <property type="protein sequence ID" value="GAA10585.1"/>
    <property type="molecule type" value="Genomic_DNA"/>
</dbReference>
<name>F9VPP6_9ACTN</name>
<comment type="caution">
    <text evidence="1">The sequence shown here is derived from an EMBL/GenBank/DDBJ whole genome shotgun (WGS) entry which is preliminary data.</text>
</comment>
<evidence type="ECO:0000313" key="1">
    <source>
        <dbReference type="EMBL" id="GAA10585.1"/>
    </source>
</evidence>
<organism evidence="1 2">
    <name type="scientific">Gordonia alkanivorans NBRC 16433</name>
    <dbReference type="NCBI Taxonomy" id="1027371"/>
    <lineage>
        <taxon>Bacteria</taxon>
        <taxon>Bacillati</taxon>
        <taxon>Actinomycetota</taxon>
        <taxon>Actinomycetes</taxon>
        <taxon>Mycobacteriales</taxon>
        <taxon>Gordoniaceae</taxon>
        <taxon>Gordonia</taxon>
    </lineage>
</organism>
<reference evidence="1 2" key="1">
    <citation type="submission" date="2011-05" db="EMBL/GenBank/DDBJ databases">
        <title>Whole genome shotgun sequence of Gordonia alkanivorans NBRC 16433.</title>
        <authorList>
            <person name="Hosoyama A."/>
            <person name="Nakamura S."/>
            <person name="Takarada H."/>
            <person name="Tsuchikane K."/>
            <person name="Yamazaki S."/>
            <person name="Fujita N."/>
        </authorList>
    </citation>
    <scope>NUCLEOTIDE SEQUENCE [LARGE SCALE GENOMIC DNA]</scope>
    <source>
        <strain evidence="1 2">NBRC 16433</strain>
    </source>
</reference>
<dbReference type="AlphaFoldDB" id="F9VPP6"/>
<accession>F9VPP6</accession>
<protein>
    <submittedName>
        <fullName evidence="1">Uncharacterized protein</fullName>
    </submittedName>
</protein>
<evidence type="ECO:0000313" key="2">
    <source>
        <dbReference type="Proteomes" id="UP000003558"/>
    </source>
</evidence>
<dbReference type="Proteomes" id="UP000003558">
    <property type="component" value="Unassembled WGS sequence"/>
</dbReference>
<gene>
    <name evidence="1" type="ORF">GOALK_002_00500</name>
</gene>